<evidence type="ECO:0000313" key="2">
    <source>
        <dbReference type="EMBL" id="UPQ83600.1"/>
    </source>
</evidence>
<reference evidence="2 3" key="1">
    <citation type="submission" date="2022-04" db="EMBL/GenBank/DDBJ databases">
        <title>Pseudomonas knackmussii B09-2.</title>
        <authorList>
            <person name="Deng Y."/>
        </authorList>
    </citation>
    <scope>NUCLEOTIDE SEQUENCE [LARGE SCALE GENOMIC DNA]</scope>
    <source>
        <strain evidence="2 3">B09-2</strain>
    </source>
</reference>
<dbReference type="EMBL" id="CP096208">
    <property type="protein sequence ID" value="UPQ83600.1"/>
    <property type="molecule type" value="Genomic_DNA"/>
</dbReference>
<sequence length="197" mass="22541">MNRRHRRSVYGKTYTVVDIWHAIRTTFGCWLAMLIGLCLTGTLLVLLLLSDFRPALWVGIWFCGSVIAASVFGWRVWQAQSAGIRIDPVSAALSFSADDLENSLHDILSLRRFFDHAHRIQIAIDDIQRLDNDTQRVGQGRNRRRRYGLNLSGDFGSYQLMFSHKQKRDECRALLVQVIRRAKGRAPSVDPNIAFPE</sequence>
<keyword evidence="3" id="KW-1185">Reference proteome</keyword>
<proteinExistence type="predicted"/>
<keyword evidence="1" id="KW-1133">Transmembrane helix</keyword>
<organism evidence="2 3">
    <name type="scientific">Pseudomonas knackmussii</name>
    <dbReference type="NCBI Taxonomy" id="65741"/>
    <lineage>
        <taxon>Bacteria</taxon>
        <taxon>Pseudomonadati</taxon>
        <taxon>Pseudomonadota</taxon>
        <taxon>Gammaproteobacteria</taxon>
        <taxon>Pseudomonadales</taxon>
        <taxon>Pseudomonadaceae</taxon>
        <taxon>Pseudomonas</taxon>
    </lineage>
</organism>
<accession>A0ABY4KRZ7</accession>
<keyword evidence="1" id="KW-0812">Transmembrane</keyword>
<evidence type="ECO:0000313" key="3">
    <source>
        <dbReference type="Proteomes" id="UP000831189"/>
    </source>
</evidence>
<keyword evidence="1" id="KW-0472">Membrane</keyword>
<feature type="transmembrane region" description="Helical" evidence="1">
    <location>
        <begin position="55"/>
        <end position="77"/>
    </location>
</feature>
<protein>
    <submittedName>
        <fullName evidence="2">Uncharacterized protein</fullName>
    </submittedName>
</protein>
<feature type="transmembrane region" description="Helical" evidence="1">
    <location>
        <begin position="27"/>
        <end position="49"/>
    </location>
</feature>
<name>A0ABY4KRZ7_9PSED</name>
<gene>
    <name evidence="2" type="ORF">M0M42_04115</name>
</gene>
<evidence type="ECO:0000256" key="1">
    <source>
        <dbReference type="SAM" id="Phobius"/>
    </source>
</evidence>
<dbReference type="Proteomes" id="UP000831189">
    <property type="component" value="Chromosome"/>
</dbReference>